<evidence type="ECO:0000313" key="12">
    <source>
        <dbReference type="Proteomes" id="UP000094285"/>
    </source>
</evidence>
<dbReference type="GO" id="GO:0016020">
    <property type="term" value="C:membrane"/>
    <property type="evidence" value="ECO:0007669"/>
    <property type="project" value="UniProtKB-SubCell"/>
</dbReference>
<evidence type="ECO:0000256" key="2">
    <source>
        <dbReference type="ARBA" id="ARBA00009486"/>
    </source>
</evidence>
<sequence>MTTFTTIKIKIRHSLRYIVAAALVSTLLLAFHLIQYDNEAGYVEQITPAYEAPPSSKSGLLILPADSLQFLDEHPEILENLGNPPIVHVETPIPEPLTPEHSLYRDHVLNIYDSIEPINLDKLKCDVLNQQATVQIDKAAALKVSLPRLMEELLKEIDTNPDGYMGQIAPFFEENLRLMVKHNVVDIFWSRLAGSSVWLKDYGVHFVISRIIYTPKAVRNQPVFSVVYAQLYDENWEEITDSHLVVPSNEGSFNVMKFPSFLPIPFFHDVDDPKLRYYGPEDAHVSLVKNKAGYEEPLLVYNSYHRKFTQNPKYDPNSKAGRKQAGTYRSMFVSWPFQLQKGKANTDGEPNKAYDDKLYSKAMELQIANQPRQKKQKNWVPLVSHSEREEHGYDRDLYFVYRWSKFETLKCDISEGTGLCSSDFKLDPKLDPKTTVGPLRGGTQMVNINELIKTQTKVDLASIIPKGREIWAGFPRAHLDDCGCGDRMYRPNLVVLVKDSIEVDRDGNKEIKSFYRITHISSSVSFDIPILSWDIGEPKKLCYISNVLIPNGIATWKAEDLHQDESGYWKVDDQMTLMVSVADFTVHNINIQGLLEQILNFNSPTLVLHADNTEQTDEGRRELGLLDPNRFSDDAYRATMGYNDDNVQCAIEGSKKFCKVYGQTYKKTFKNTASDFEEFMNENSIHMDPFQIDEYLVDLKKMEKGEQ</sequence>
<organism evidence="11 12">
    <name type="scientific">Suhomyces tanzawaensis NRRL Y-17324</name>
    <dbReference type="NCBI Taxonomy" id="984487"/>
    <lineage>
        <taxon>Eukaryota</taxon>
        <taxon>Fungi</taxon>
        <taxon>Dikarya</taxon>
        <taxon>Ascomycota</taxon>
        <taxon>Saccharomycotina</taxon>
        <taxon>Pichiomycetes</taxon>
        <taxon>Debaryomycetaceae</taxon>
        <taxon>Suhomyces</taxon>
    </lineage>
</organism>
<evidence type="ECO:0000256" key="4">
    <source>
        <dbReference type="ARBA" id="ARBA00022679"/>
    </source>
</evidence>
<gene>
    <name evidence="11" type="ORF">CANTADRAFT_27484</name>
</gene>
<dbReference type="Pfam" id="PF12141">
    <property type="entry name" value="BMT"/>
    <property type="match status" value="1"/>
</dbReference>
<dbReference type="GO" id="GO:0071555">
    <property type="term" value="P:cell wall organization"/>
    <property type="evidence" value="ECO:0007669"/>
    <property type="project" value="UniProtKB-KW"/>
</dbReference>
<dbReference type="AlphaFoldDB" id="A0A1E4SCA5"/>
<evidence type="ECO:0000256" key="9">
    <source>
        <dbReference type="ARBA" id="ARBA00023316"/>
    </source>
</evidence>
<evidence type="ECO:0000256" key="6">
    <source>
        <dbReference type="ARBA" id="ARBA00022968"/>
    </source>
</evidence>
<dbReference type="STRING" id="984487.A0A1E4SCA5"/>
<evidence type="ECO:0000256" key="3">
    <source>
        <dbReference type="ARBA" id="ARBA00022676"/>
    </source>
</evidence>
<keyword evidence="7 10" id="KW-1133">Transmembrane helix</keyword>
<reference evidence="12" key="1">
    <citation type="submission" date="2016-05" db="EMBL/GenBank/DDBJ databases">
        <title>Comparative genomics of biotechnologically important yeasts.</title>
        <authorList>
            <consortium name="DOE Joint Genome Institute"/>
            <person name="Riley R."/>
            <person name="Haridas S."/>
            <person name="Wolfe K.H."/>
            <person name="Lopes M.R."/>
            <person name="Hittinger C.T."/>
            <person name="Goker M."/>
            <person name="Salamov A."/>
            <person name="Wisecaver J."/>
            <person name="Long T.M."/>
            <person name="Aerts A.L."/>
            <person name="Barry K."/>
            <person name="Choi C."/>
            <person name="Clum A."/>
            <person name="Coughlan A.Y."/>
            <person name="Deshpande S."/>
            <person name="Douglass A.P."/>
            <person name="Hanson S.J."/>
            <person name="Klenk H.-P."/>
            <person name="Labutti K."/>
            <person name="Lapidus A."/>
            <person name="Lindquist E."/>
            <person name="Lipzen A."/>
            <person name="Meier-Kolthoff J.P."/>
            <person name="Ohm R.A."/>
            <person name="Otillar R.P."/>
            <person name="Pangilinan J."/>
            <person name="Peng Y."/>
            <person name="Rokas A."/>
            <person name="Rosa C.A."/>
            <person name="Scheuner C."/>
            <person name="Sibirny A.A."/>
            <person name="Slot J.C."/>
            <person name="Stielow J.B."/>
            <person name="Sun H."/>
            <person name="Kurtzman C.P."/>
            <person name="Blackwell M."/>
            <person name="Grigoriev I.V."/>
            <person name="Jeffries T.W."/>
        </authorList>
    </citation>
    <scope>NUCLEOTIDE SEQUENCE [LARGE SCALE GENOMIC DNA]</scope>
    <source>
        <strain evidence="12">NRRL Y-17324</strain>
    </source>
</reference>
<keyword evidence="3" id="KW-0328">Glycosyltransferase</keyword>
<keyword evidence="4 11" id="KW-0808">Transferase</keyword>
<evidence type="ECO:0000256" key="1">
    <source>
        <dbReference type="ARBA" id="ARBA00004606"/>
    </source>
</evidence>
<dbReference type="GO" id="GO:0000030">
    <property type="term" value="F:mannosyltransferase activity"/>
    <property type="evidence" value="ECO:0007669"/>
    <property type="project" value="InterPro"/>
</dbReference>
<dbReference type="Proteomes" id="UP000094285">
    <property type="component" value="Unassembled WGS sequence"/>
</dbReference>
<proteinExistence type="inferred from homology"/>
<evidence type="ECO:0000256" key="10">
    <source>
        <dbReference type="SAM" id="Phobius"/>
    </source>
</evidence>
<evidence type="ECO:0000256" key="7">
    <source>
        <dbReference type="ARBA" id="ARBA00022989"/>
    </source>
</evidence>
<dbReference type="GeneID" id="30982257"/>
<accession>A0A1E4SCA5</accession>
<keyword evidence="12" id="KW-1185">Reference proteome</keyword>
<dbReference type="InterPro" id="IPR021988">
    <property type="entry name" value="BMT1"/>
</dbReference>
<dbReference type="RefSeq" id="XP_020062228.1">
    <property type="nucleotide sequence ID" value="XM_020208120.1"/>
</dbReference>
<comment type="subcellular location">
    <subcellularLocation>
        <location evidence="1">Membrane</location>
        <topology evidence="1">Single-pass type II membrane protein</topology>
    </subcellularLocation>
</comment>
<name>A0A1E4SCA5_9ASCO</name>
<keyword evidence="5 10" id="KW-0812">Transmembrane</keyword>
<evidence type="ECO:0000313" key="11">
    <source>
        <dbReference type="EMBL" id="ODV77106.1"/>
    </source>
</evidence>
<keyword evidence="9" id="KW-0961">Cell wall biogenesis/degradation</keyword>
<evidence type="ECO:0000256" key="8">
    <source>
        <dbReference type="ARBA" id="ARBA00023136"/>
    </source>
</evidence>
<dbReference type="OrthoDB" id="3631276at2759"/>
<protein>
    <submittedName>
        <fullName evidence="11">Glycosyltransferase family 91 protein</fullName>
    </submittedName>
</protein>
<keyword evidence="8 10" id="KW-0472">Membrane</keyword>
<comment type="similarity">
    <text evidence="2">Belongs to the BMT family.</text>
</comment>
<keyword evidence="6" id="KW-0735">Signal-anchor</keyword>
<dbReference type="EMBL" id="KV453916">
    <property type="protein sequence ID" value="ODV77106.1"/>
    <property type="molecule type" value="Genomic_DNA"/>
</dbReference>
<evidence type="ECO:0000256" key="5">
    <source>
        <dbReference type="ARBA" id="ARBA00022692"/>
    </source>
</evidence>
<feature type="transmembrane region" description="Helical" evidence="10">
    <location>
        <begin position="15"/>
        <end position="34"/>
    </location>
</feature>